<dbReference type="PANTHER" id="PTHR43434:SF1">
    <property type="entry name" value="PHOSPHOGLYCOLATE PHOSPHATASE"/>
    <property type="match status" value="1"/>
</dbReference>
<dbReference type="SUPFAM" id="SSF56784">
    <property type="entry name" value="HAD-like"/>
    <property type="match status" value="1"/>
</dbReference>
<name>A0A0F9GKL4_9ZZZZ</name>
<dbReference type="InterPro" id="IPR050155">
    <property type="entry name" value="HAD-like_hydrolase_sf"/>
</dbReference>
<reference evidence="1" key="1">
    <citation type="journal article" date="2015" name="Nature">
        <title>Complex archaea that bridge the gap between prokaryotes and eukaryotes.</title>
        <authorList>
            <person name="Spang A."/>
            <person name="Saw J.H."/>
            <person name="Jorgensen S.L."/>
            <person name="Zaremba-Niedzwiedzka K."/>
            <person name="Martijn J."/>
            <person name="Lind A.E."/>
            <person name="van Eijk R."/>
            <person name="Schleper C."/>
            <person name="Guy L."/>
            <person name="Ettema T.J."/>
        </authorList>
    </citation>
    <scope>NUCLEOTIDE SEQUENCE</scope>
</reference>
<comment type="caution">
    <text evidence="1">The sequence shown here is derived from an EMBL/GenBank/DDBJ whole genome shotgun (WGS) entry which is preliminary data.</text>
</comment>
<dbReference type="InterPro" id="IPR023214">
    <property type="entry name" value="HAD_sf"/>
</dbReference>
<accession>A0A0F9GKL4</accession>
<dbReference type="InterPro" id="IPR036412">
    <property type="entry name" value="HAD-like_sf"/>
</dbReference>
<organism evidence="1">
    <name type="scientific">marine sediment metagenome</name>
    <dbReference type="NCBI Taxonomy" id="412755"/>
    <lineage>
        <taxon>unclassified sequences</taxon>
        <taxon>metagenomes</taxon>
        <taxon>ecological metagenomes</taxon>
    </lineage>
</organism>
<sequence length="307" mass="34385">MIAVENKGVTIKPEAKNSIKKVQAIVFDVDGVLIDVKNSFRATLIEAVQFYFKEILKYKGSEKLVKKEEIQLFKDAGGFNNDWDLTEVIALFYIAKSVKLDSKDLAVLRFQEPYLESYIKPGLAQFEKAALGMVNKKEKVMVKGLWNKILIRQIFQEMYAGSKCQDFYGFEPIYFKGEGTINKERVLVDVTLIKKSAAVITGRAPAEAEAAIELTGISVDDELIITDDGSLKTKPDPEPLQVISDKMGVDLGVYVGDVQDDFQMVENFNKIQKEKRFLSAMVTGSTEKFKAADIIASNVNDVLRLVN</sequence>
<evidence type="ECO:0000313" key="1">
    <source>
        <dbReference type="EMBL" id="KKL99328.1"/>
    </source>
</evidence>
<dbReference type="GO" id="GO:0006281">
    <property type="term" value="P:DNA repair"/>
    <property type="evidence" value="ECO:0007669"/>
    <property type="project" value="TreeGrafter"/>
</dbReference>
<dbReference type="EMBL" id="LAZR01017703">
    <property type="protein sequence ID" value="KKL99328.1"/>
    <property type="molecule type" value="Genomic_DNA"/>
</dbReference>
<protein>
    <submittedName>
        <fullName evidence="1">Uncharacterized protein</fullName>
    </submittedName>
</protein>
<gene>
    <name evidence="1" type="ORF">LCGC14_1815510</name>
</gene>
<dbReference type="GO" id="GO:0008967">
    <property type="term" value="F:phosphoglycolate phosphatase activity"/>
    <property type="evidence" value="ECO:0007669"/>
    <property type="project" value="TreeGrafter"/>
</dbReference>
<dbReference type="PANTHER" id="PTHR43434">
    <property type="entry name" value="PHOSPHOGLYCOLATE PHOSPHATASE"/>
    <property type="match status" value="1"/>
</dbReference>
<dbReference type="Gene3D" id="3.40.50.1000">
    <property type="entry name" value="HAD superfamily/HAD-like"/>
    <property type="match status" value="1"/>
</dbReference>
<dbReference type="AlphaFoldDB" id="A0A0F9GKL4"/>
<dbReference type="CDD" id="cd01427">
    <property type="entry name" value="HAD_like"/>
    <property type="match status" value="1"/>
</dbReference>
<proteinExistence type="predicted"/>